<gene>
    <name evidence="5" type="ORF">B5K10_32880</name>
</gene>
<dbReference type="PROSITE" id="PS50924">
    <property type="entry name" value="MHYT"/>
    <property type="match status" value="1"/>
</dbReference>
<reference evidence="5 6" key="1">
    <citation type="submission" date="2017-03" db="EMBL/GenBank/DDBJ databases">
        <title>Genome analysis of Rhizobial strains effectives or ineffectives for nitrogen fixation isolated from bean seeds.</title>
        <authorList>
            <person name="Peralta H."/>
            <person name="Aguilar-Vera A."/>
            <person name="Mora Y."/>
            <person name="Vargas-Lagunas C."/>
            <person name="Girard L."/>
            <person name="Mora J."/>
        </authorList>
    </citation>
    <scope>NUCLEOTIDE SEQUENCE [LARGE SCALE GENOMIC DNA]</scope>
    <source>
        <strain evidence="5 6">CCGM5</strain>
    </source>
</reference>
<feature type="transmembrane region" description="Helical" evidence="1">
    <location>
        <begin position="48"/>
        <end position="72"/>
    </location>
</feature>
<dbReference type="PANTHER" id="PTHR44757:SF2">
    <property type="entry name" value="BIOFILM ARCHITECTURE MAINTENANCE PROTEIN MBAA"/>
    <property type="match status" value="1"/>
</dbReference>
<dbReference type="PANTHER" id="PTHR44757">
    <property type="entry name" value="DIGUANYLATE CYCLASE DGCP"/>
    <property type="match status" value="1"/>
</dbReference>
<dbReference type="AlphaFoldDB" id="A0A3E1AZE7"/>
<dbReference type="Gene3D" id="3.20.20.450">
    <property type="entry name" value="EAL domain"/>
    <property type="match status" value="1"/>
</dbReference>
<dbReference type="Proteomes" id="UP000256748">
    <property type="component" value="Unassembled WGS sequence"/>
</dbReference>
<dbReference type="PROSITE" id="PS50887">
    <property type="entry name" value="GGDEF"/>
    <property type="match status" value="1"/>
</dbReference>
<evidence type="ECO:0000259" key="2">
    <source>
        <dbReference type="PROSITE" id="PS50883"/>
    </source>
</evidence>
<dbReference type="InterPro" id="IPR005330">
    <property type="entry name" value="MHYT_dom"/>
</dbReference>
<dbReference type="InterPro" id="IPR029787">
    <property type="entry name" value="Nucleotide_cyclase"/>
</dbReference>
<evidence type="ECO:0000259" key="4">
    <source>
        <dbReference type="PROSITE" id="PS50924"/>
    </source>
</evidence>
<dbReference type="NCBIfam" id="TIGR00254">
    <property type="entry name" value="GGDEF"/>
    <property type="match status" value="1"/>
</dbReference>
<dbReference type="InterPro" id="IPR035919">
    <property type="entry name" value="EAL_sf"/>
</dbReference>
<dbReference type="CDD" id="cd01948">
    <property type="entry name" value="EAL"/>
    <property type="match status" value="1"/>
</dbReference>
<dbReference type="Pfam" id="PF03707">
    <property type="entry name" value="MHYT"/>
    <property type="match status" value="2"/>
</dbReference>
<dbReference type="InterPro" id="IPR001633">
    <property type="entry name" value="EAL_dom"/>
</dbReference>
<keyword evidence="1" id="KW-1133">Transmembrane helix</keyword>
<dbReference type="RefSeq" id="WP_116276655.1">
    <property type="nucleotide sequence ID" value="NZ_KZ859531.1"/>
</dbReference>
<dbReference type="SUPFAM" id="SSF55073">
    <property type="entry name" value="Nucleotide cyclase"/>
    <property type="match status" value="1"/>
</dbReference>
<dbReference type="GO" id="GO:0003824">
    <property type="term" value="F:catalytic activity"/>
    <property type="evidence" value="ECO:0007669"/>
    <property type="project" value="UniProtKB-ARBA"/>
</dbReference>
<dbReference type="CDD" id="cd01949">
    <property type="entry name" value="GGDEF"/>
    <property type="match status" value="1"/>
</dbReference>
<dbReference type="Pfam" id="PF00990">
    <property type="entry name" value="GGDEF"/>
    <property type="match status" value="1"/>
</dbReference>
<dbReference type="FunFam" id="3.30.70.270:FF:000001">
    <property type="entry name" value="Diguanylate cyclase domain protein"/>
    <property type="match status" value="1"/>
</dbReference>
<dbReference type="SMART" id="SM00267">
    <property type="entry name" value="GGDEF"/>
    <property type="match status" value="1"/>
</dbReference>
<keyword evidence="1" id="KW-0812">Transmembrane</keyword>
<sequence length="774" mass="83465">MFTVISCITDQHDWTLLFVALSICCFGSLTAVFMLTRAQECVRHHHHYWLIAAAVVLGASTWATHFIAMLAYAGPVPIGYDGPLLILSIVAAIVLFAVAVEIAFINGGRLVQASGGVLFGVAVAAMHFVGLLAITPFSMVSLTLDKSIVACALAIGFGIVAVAVVRHSASRRFHIFAGAACIVLAICSLHTLSMSGVQITPSAEPVHADLSSVDRIAIAIAVSIISTLILLGAAAALFLDRHLTDLRGLANASFEGLVIAQENVVIDLNEKFAAMAGKAAAFLKGQPVEAVLAVERRLGIDTCQGAVLRDGQDMIPVEILARTIEYRGRECQVIAVRDLTERHEASRRIEHMARHDPLTGLANRREFDRRFEMAISGAAETLSGLALLALDLDRFKLVNDTFGHAEGDAVLQRVAQVLIRALPADVTIARMGGDEFCVILENASRQQTEALSTDLLTAFADEFAELATFSGFGASIGIALYPEHGVTGRRLRNNADMALYRAKSGGRGRACTFEAAMDIELHAKRQLEHDLRHALAKGELFLVYQRIVDTCSQAPCGYEALLRWRHASRGVLAPADFIAVAEETGCIIPIGIWVLEQACIEAASWKNPLAIAVNISPVQFLMPNLVEQVSQILAKTGLQPDRLELEITESALFHDRAAVLSTLGQLRAMGIRIVLDDFGTGYSSLAHLRDFPFDKLKIDRRFLAGIGIDPTIRALFESVIEMASTLNLPVIAEGVETQEQLSILHASQPAQMQGFLFGKPEAAPSSRAPLKAIA</sequence>
<feature type="domain" description="GGDEF" evidence="3">
    <location>
        <begin position="383"/>
        <end position="515"/>
    </location>
</feature>
<feature type="transmembrane region" description="Helical" evidence="1">
    <location>
        <begin position="147"/>
        <end position="166"/>
    </location>
</feature>
<dbReference type="InterPro" id="IPR052155">
    <property type="entry name" value="Biofilm_reg_signaling"/>
</dbReference>
<dbReference type="GO" id="GO:0016020">
    <property type="term" value="C:membrane"/>
    <property type="evidence" value="ECO:0007669"/>
    <property type="project" value="UniProtKB-UniRule"/>
</dbReference>
<dbReference type="SUPFAM" id="SSF141868">
    <property type="entry name" value="EAL domain-like"/>
    <property type="match status" value="1"/>
</dbReference>
<dbReference type="EMBL" id="NAOO01000045">
    <property type="protein sequence ID" value="RFB82482.1"/>
    <property type="molecule type" value="Genomic_DNA"/>
</dbReference>
<protein>
    <submittedName>
        <fullName evidence="5">Bifunctional diguanylate cyclase/phosphodiesterase</fullName>
    </submittedName>
</protein>
<dbReference type="Gene3D" id="3.30.70.270">
    <property type="match status" value="1"/>
</dbReference>
<organism evidence="5 6">
    <name type="scientific">Rhizobium leguminosarum bv. trifolii</name>
    <dbReference type="NCBI Taxonomy" id="386"/>
    <lineage>
        <taxon>Bacteria</taxon>
        <taxon>Pseudomonadati</taxon>
        <taxon>Pseudomonadota</taxon>
        <taxon>Alphaproteobacteria</taxon>
        <taxon>Hyphomicrobiales</taxon>
        <taxon>Rhizobiaceae</taxon>
        <taxon>Rhizobium/Agrobacterium group</taxon>
        <taxon>Rhizobium</taxon>
    </lineage>
</organism>
<feature type="transmembrane region" description="Helical" evidence="1">
    <location>
        <begin position="84"/>
        <end position="105"/>
    </location>
</feature>
<proteinExistence type="predicted"/>
<evidence type="ECO:0000313" key="6">
    <source>
        <dbReference type="Proteomes" id="UP000256748"/>
    </source>
</evidence>
<dbReference type="SUPFAM" id="SSF55785">
    <property type="entry name" value="PYP-like sensor domain (PAS domain)"/>
    <property type="match status" value="1"/>
</dbReference>
<feature type="transmembrane region" description="Helical" evidence="1">
    <location>
        <begin position="216"/>
        <end position="239"/>
    </location>
</feature>
<comment type="caution">
    <text evidence="5">The sequence shown here is derived from an EMBL/GenBank/DDBJ whole genome shotgun (WGS) entry which is preliminary data.</text>
</comment>
<keyword evidence="1" id="KW-0472">Membrane</keyword>
<feature type="domain" description="MHYT" evidence="4">
    <location>
        <begin position="12"/>
        <end position="200"/>
    </location>
</feature>
<dbReference type="PROSITE" id="PS50883">
    <property type="entry name" value="EAL"/>
    <property type="match status" value="1"/>
</dbReference>
<dbReference type="InterPro" id="IPR000160">
    <property type="entry name" value="GGDEF_dom"/>
</dbReference>
<name>A0A3E1AZE7_RHILT</name>
<evidence type="ECO:0000313" key="5">
    <source>
        <dbReference type="EMBL" id="RFB82482.1"/>
    </source>
</evidence>
<dbReference type="InterPro" id="IPR043128">
    <property type="entry name" value="Rev_trsase/Diguanyl_cyclase"/>
</dbReference>
<dbReference type="Pfam" id="PF00563">
    <property type="entry name" value="EAL"/>
    <property type="match status" value="1"/>
</dbReference>
<feature type="transmembrane region" description="Helical" evidence="1">
    <location>
        <begin position="173"/>
        <end position="196"/>
    </location>
</feature>
<dbReference type="SMART" id="SM00052">
    <property type="entry name" value="EAL"/>
    <property type="match status" value="1"/>
</dbReference>
<evidence type="ECO:0000256" key="1">
    <source>
        <dbReference type="PROSITE-ProRule" id="PRU00244"/>
    </source>
</evidence>
<evidence type="ECO:0000259" key="3">
    <source>
        <dbReference type="PROSITE" id="PS50887"/>
    </source>
</evidence>
<feature type="transmembrane region" description="Helical" evidence="1">
    <location>
        <begin position="14"/>
        <end position="36"/>
    </location>
</feature>
<feature type="domain" description="EAL" evidence="2">
    <location>
        <begin position="524"/>
        <end position="774"/>
    </location>
</feature>
<dbReference type="InterPro" id="IPR035965">
    <property type="entry name" value="PAS-like_dom_sf"/>
</dbReference>
<feature type="transmembrane region" description="Helical" evidence="1">
    <location>
        <begin position="117"/>
        <end position="135"/>
    </location>
</feature>
<accession>A0A3E1AZE7</accession>